<evidence type="ECO:0000313" key="1">
    <source>
        <dbReference type="EMBL" id="KAF8869866.1"/>
    </source>
</evidence>
<evidence type="ECO:0000313" key="2">
    <source>
        <dbReference type="Proteomes" id="UP000724874"/>
    </source>
</evidence>
<dbReference type="Gene3D" id="3.40.50.300">
    <property type="entry name" value="P-loop containing nucleotide triphosphate hydrolases"/>
    <property type="match status" value="1"/>
</dbReference>
<protein>
    <recommendedName>
        <fullName evidence="3">Helicase ATP-binding domain-containing protein</fullName>
    </recommendedName>
</protein>
<dbReference type="InterPro" id="IPR027417">
    <property type="entry name" value="P-loop_NTPase"/>
</dbReference>
<name>A0A9P5TFK4_GYMJU</name>
<dbReference type="OrthoDB" id="2499463at2759"/>
<comment type="caution">
    <text evidence="1">The sequence shown here is derived from an EMBL/GenBank/DDBJ whole genome shotgun (WGS) entry which is preliminary data.</text>
</comment>
<organism evidence="1 2">
    <name type="scientific">Gymnopilus junonius</name>
    <name type="common">Spectacular rustgill mushroom</name>
    <name type="synonym">Gymnopilus spectabilis subsp. junonius</name>
    <dbReference type="NCBI Taxonomy" id="109634"/>
    <lineage>
        <taxon>Eukaryota</taxon>
        <taxon>Fungi</taxon>
        <taxon>Dikarya</taxon>
        <taxon>Basidiomycota</taxon>
        <taxon>Agaricomycotina</taxon>
        <taxon>Agaricomycetes</taxon>
        <taxon>Agaricomycetidae</taxon>
        <taxon>Agaricales</taxon>
        <taxon>Agaricineae</taxon>
        <taxon>Hymenogastraceae</taxon>
        <taxon>Gymnopilus</taxon>
    </lineage>
</organism>
<reference evidence="1" key="1">
    <citation type="submission" date="2020-11" db="EMBL/GenBank/DDBJ databases">
        <authorList>
            <consortium name="DOE Joint Genome Institute"/>
            <person name="Ahrendt S."/>
            <person name="Riley R."/>
            <person name="Andreopoulos W."/>
            <person name="LaButti K."/>
            <person name="Pangilinan J."/>
            <person name="Ruiz-duenas F.J."/>
            <person name="Barrasa J.M."/>
            <person name="Sanchez-Garcia M."/>
            <person name="Camarero S."/>
            <person name="Miyauchi S."/>
            <person name="Serrano A."/>
            <person name="Linde D."/>
            <person name="Babiker R."/>
            <person name="Drula E."/>
            <person name="Ayuso-Fernandez I."/>
            <person name="Pacheco R."/>
            <person name="Padilla G."/>
            <person name="Ferreira P."/>
            <person name="Barriuso J."/>
            <person name="Kellner H."/>
            <person name="Castanera R."/>
            <person name="Alfaro M."/>
            <person name="Ramirez L."/>
            <person name="Pisabarro A.G."/>
            <person name="Kuo A."/>
            <person name="Tritt A."/>
            <person name="Lipzen A."/>
            <person name="He G."/>
            <person name="Yan M."/>
            <person name="Ng V."/>
            <person name="Cullen D."/>
            <person name="Martin F."/>
            <person name="Rosso M.-N."/>
            <person name="Henrissat B."/>
            <person name="Hibbett D."/>
            <person name="Martinez A.T."/>
            <person name="Grigoriev I.V."/>
        </authorList>
    </citation>
    <scope>NUCLEOTIDE SEQUENCE</scope>
    <source>
        <strain evidence="1">AH 44721</strain>
    </source>
</reference>
<dbReference type="AlphaFoldDB" id="A0A9P5TFK4"/>
<proteinExistence type="predicted"/>
<keyword evidence="2" id="KW-1185">Reference proteome</keyword>
<evidence type="ECO:0008006" key="3">
    <source>
        <dbReference type="Google" id="ProtNLM"/>
    </source>
</evidence>
<sequence length="121" mass="13708">LFRHEEFRRKVVAMVVDEAHVIASWKDEFRKDYGELETLKIIAGTEIPWLALTGTCSMKTFTTIYQTLGMGGEQPFYGLDLGVDHPNLVQWVRPMEYSASSLATCLLSSQLMPNPLPTSRK</sequence>
<dbReference type="Proteomes" id="UP000724874">
    <property type="component" value="Unassembled WGS sequence"/>
</dbReference>
<accession>A0A9P5TFK4</accession>
<dbReference type="EMBL" id="JADNYJ010000396">
    <property type="protein sequence ID" value="KAF8869866.1"/>
    <property type="molecule type" value="Genomic_DNA"/>
</dbReference>
<feature type="non-terminal residue" evidence="1">
    <location>
        <position position="1"/>
    </location>
</feature>
<dbReference type="SUPFAM" id="SSF52540">
    <property type="entry name" value="P-loop containing nucleoside triphosphate hydrolases"/>
    <property type="match status" value="1"/>
</dbReference>
<gene>
    <name evidence="1" type="ORF">CPB84DRAFT_1693695</name>
</gene>